<dbReference type="EMBL" id="MH325331">
    <property type="protein sequence ID" value="AYQ58237.1"/>
    <property type="molecule type" value="mRNA"/>
</dbReference>
<dbReference type="InterPro" id="IPR033697">
    <property type="entry name" value="Ribonuclease_T2_eukaryotic"/>
</dbReference>
<dbReference type="GO" id="GO:0003723">
    <property type="term" value="F:RNA binding"/>
    <property type="evidence" value="ECO:0007669"/>
    <property type="project" value="InterPro"/>
</dbReference>
<feature type="active site" evidence="3">
    <location>
        <position position="61"/>
    </location>
</feature>
<dbReference type="SMR" id="A0A3S5X5F8"/>
<dbReference type="InterPro" id="IPR001568">
    <property type="entry name" value="RNase_T2-like"/>
</dbReference>
<comment type="similarity">
    <text evidence="1 4">Belongs to the RNase T2 family.</text>
</comment>
<dbReference type="GO" id="GO:0016787">
    <property type="term" value="F:hydrolase activity"/>
    <property type="evidence" value="ECO:0007669"/>
    <property type="project" value="UniProtKB-KW"/>
</dbReference>
<evidence type="ECO:0000256" key="3">
    <source>
        <dbReference type="PIRSR" id="PIRSR633697-1"/>
    </source>
</evidence>
<proteinExistence type="evidence at transcript level"/>
<reference evidence="6" key="1">
    <citation type="journal article" date="2018" name="J. Innate Immun.">
        <title>AIF-1 and RNASET2 Play Complementary Roles in the Innate Immune Response of Medicinal Leech.</title>
        <authorList>
            <person name="Baranzini N."/>
            <person name="Monti L."/>
            <person name="Vanotti M."/>
            <person name="Orlandi V.T."/>
            <person name="Bolognese F."/>
            <person name="Scaldaferri D."/>
            <person name="Girardello R."/>
            <person name="Tettamanti G."/>
            <person name="de Eguileor M."/>
            <person name="Vizioli J."/>
            <person name="Taramelli R."/>
            <person name="Acquati F."/>
            <person name="Grimaldi A."/>
        </authorList>
    </citation>
    <scope>NUCLEOTIDE SEQUENCE</scope>
</reference>
<dbReference type="SUPFAM" id="SSF55895">
    <property type="entry name" value="Ribonuclease Rh-like"/>
    <property type="match status" value="1"/>
</dbReference>
<sequence>MLLSVCFVLLASYCTARPLKEELWDHFVFTQEWPQSICWELDYTEEEECMLPEKTNFWTIHGLWPSYQNTRGPNFCTKDKFNESLISPLEDQLIINWPNLKPNTGKYSFWKHEWDKHGTCALSMDELDSELKYFKKVLELHKTFDVMKGLKEAGFGPSDKDSYQYEDLDAALESVLGVKGMIMCYNPRNEPLQYLAQIEFCLDKSFQPMQCPHHSYEASLENPDQSLHRISDFESTVLESKERNLHQVLKMRIHNKNNTNTFTGRSQSQEFKMRELRINICSDKKEIMYPIIDHNQMNQIHSNS</sequence>
<dbReference type="PANTHER" id="PTHR11240:SF22">
    <property type="entry name" value="RIBONUCLEASE T2"/>
    <property type="match status" value="1"/>
</dbReference>
<evidence type="ECO:0000313" key="6">
    <source>
        <dbReference type="EMBL" id="AYQ58237.1"/>
    </source>
</evidence>
<dbReference type="InterPro" id="IPR033130">
    <property type="entry name" value="RNase_T2_His_AS_2"/>
</dbReference>
<dbReference type="AlphaFoldDB" id="A0A3S5X5F8"/>
<protein>
    <submittedName>
        <fullName evidence="6">Rnaset2</fullName>
        <ecNumber evidence="6">3.1.27.1</ecNumber>
    </submittedName>
</protein>
<accession>A0A3S5X5F8</accession>
<feature type="chain" id="PRO_5018741316" evidence="5">
    <location>
        <begin position="17"/>
        <end position="304"/>
    </location>
</feature>
<keyword evidence="2" id="KW-1015">Disulfide bond</keyword>
<evidence type="ECO:0000256" key="5">
    <source>
        <dbReference type="SAM" id="SignalP"/>
    </source>
</evidence>
<feature type="active site" evidence="3">
    <location>
        <position position="113"/>
    </location>
</feature>
<dbReference type="PROSITE" id="PS00531">
    <property type="entry name" value="RNASE_T2_2"/>
    <property type="match status" value="1"/>
</dbReference>
<dbReference type="PANTHER" id="PTHR11240">
    <property type="entry name" value="RIBONUCLEASE T2"/>
    <property type="match status" value="1"/>
</dbReference>
<feature type="active site" evidence="3">
    <location>
        <position position="117"/>
    </location>
</feature>
<keyword evidence="5" id="KW-0732">Signal</keyword>
<name>A0A3S5X5F8_9ANNE</name>
<dbReference type="InterPro" id="IPR036430">
    <property type="entry name" value="RNase_T2-like_sf"/>
</dbReference>
<dbReference type="GO" id="GO:0006401">
    <property type="term" value="P:RNA catabolic process"/>
    <property type="evidence" value="ECO:0007669"/>
    <property type="project" value="TreeGrafter"/>
</dbReference>
<organism evidence="6">
    <name type="scientific">Hirudo verbana</name>
    <dbReference type="NCBI Taxonomy" id="311461"/>
    <lineage>
        <taxon>Eukaryota</taxon>
        <taxon>Metazoa</taxon>
        <taxon>Spiralia</taxon>
        <taxon>Lophotrochozoa</taxon>
        <taxon>Annelida</taxon>
        <taxon>Clitellata</taxon>
        <taxon>Hirudinea</taxon>
        <taxon>Hirudinida</taxon>
        <taxon>Hirudiniformes</taxon>
        <taxon>Hirudinidae</taxon>
        <taxon>Hirudo</taxon>
    </lineage>
</organism>
<dbReference type="GO" id="GO:0005576">
    <property type="term" value="C:extracellular region"/>
    <property type="evidence" value="ECO:0007669"/>
    <property type="project" value="TreeGrafter"/>
</dbReference>
<keyword evidence="6" id="KW-0378">Hydrolase</keyword>
<dbReference type="Pfam" id="PF00445">
    <property type="entry name" value="Ribonuclease_T2"/>
    <property type="match status" value="1"/>
</dbReference>
<evidence type="ECO:0000256" key="1">
    <source>
        <dbReference type="ARBA" id="ARBA00007469"/>
    </source>
</evidence>
<dbReference type="CDD" id="cd01061">
    <property type="entry name" value="RNase_T2_euk"/>
    <property type="match status" value="1"/>
</dbReference>
<evidence type="ECO:0000256" key="4">
    <source>
        <dbReference type="RuleBase" id="RU004328"/>
    </source>
</evidence>
<dbReference type="EC" id="3.1.27.1" evidence="6"/>
<dbReference type="PROSITE" id="PS00530">
    <property type="entry name" value="RNASE_T2_1"/>
    <property type="match status" value="1"/>
</dbReference>
<dbReference type="GO" id="GO:0033897">
    <property type="term" value="F:ribonuclease T2 activity"/>
    <property type="evidence" value="ECO:0007669"/>
    <property type="project" value="InterPro"/>
</dbReference>
<dbReference type="Gene3D" id="3.90.730.10">
    <property type="entry name" value="Ribonuclease T2-like"/>
    <property type="match status" value="1"/>
</dbReference>
<evidence type="ECO:0000256" key="2">
    <source>
        <dbReference type="ARBA" id="ARBA00023157"/>
    </source>
</evidence>
<feature type="signal peptide" evidence="5">
    <location>
        <begin position="1"/>
        <end position="16"/>
    </location>
</feature>
<dbReference type="InterPro" id="IPR018188">
    <property type="entry name" value="RNase_T2_His_AS_1"/>
</dbReference>